<accession>A0A9P7VQ51</accession>
<sequence length="83" mass="9952">MFFPIRIRRCRRGGYRTRKRLRWSRPPTRATCLPTPALNARSFWVCSRRWRNETTKLIAIAILILNQQKVSHQERMPEKNGNS</sequence>
<keyword evidence="2" id="KW-1185">Reference proteome</keyword>
<dbReference type="GeneID" id="66102414"/>
<organism evidence="1 2">
    <name type="scientific">Guyanagaster necrorhizus</name>
    <dbReference type="NCBI Taxonomy" id="856835"/>
    <lineage>
        <taxon>Eukaryota</taxon>
        <taxon>Fungi</taxon>
        <taxon>Dikarya</taxon>
        <taxon>Basidiomycota</taxon>
        <taxon>Agaricomycotina</taxon>
        <taxon>Agaricomycetes</taxon>
        <taxon>Agaricomycetidae</taxon>
        <taxon>Agaricales</taxon>
        <taxon>Marasmiineae</taxon>
        <taxon>Physalacriaceae</taxon>
        <taxon>Guyanagaster</taxon>
    </lineage>
</organism>
<dbReference type="Proteomes" id="UP000812287">
    <property type="component" value="Unassembled WGS sequence"/>
</dbReference>
<evidence type="ECO:0000313" key="2">
    <source>
        <dbReference type="Proteomes" id="UP000812287"/>
    </source>
</evidence>
<protein>
    <submittedName>
        <fullName evidence="1">Uncharacterized protein</fullName>
    </submittedName>
</protein>
<comment type="caution">
    <text evidence="1">The sequence shown here is derived from an EMBL/GenBank/DDBJ whole genome shotgun (WGS) entry which is preliminary data.</text>
</comment>
<reference evidence="1" key="1">
    <citation type="submission" date="2020-11" db="EMBL/GenBank/DDBJ databases">
        <title>Adaptations for nitrogen fixation in a non-lichenized fungal sporocarp promotes dispersal by wood-feeding termites.</title>
        <authorList>
            <consortium name="DOE Joint Genome Institute"/>
            <person name="Koch R.A."/>
            <person name="Yoon G."/>
            <person name="Arayal U."/>
            <person name="Lail K."/>
            <person name="Amirebrahimi M."/>
            <person name="Labutti K."/>
            <person name="Lipzen A."/>
            <person name="Riley R."/>
            <person name="Barry K."/>
            <person name="Henrissat B."/>
            <person name="Grigoriev I.V."/>
            <person name="Herr J.R."/>
            <person name="Aime M.C."/>
        </authorList>
    </citation>
    <scope>NUCLEOTIDE SEQUENCE</scope>
    <source>
        <strain evidence="1">MCA 3950</strain>
    </source>
</reference>
<dbReference type="EMBL" id="MU250539">
    <property type="protein sequence ID" value="KAG7444737.1"/>
    <property type="molecule type" value="Genomic_DNA"/>
</dbReference>
<name>A0A9P7VQ51_9AGAR</name>
<gene>
    <name evidence="1" type="ORF">BT62DRAFT_224302</name>
</gene>
<dbReference type="AlphaFoldDB" id="A0A9P7VQ51"/>
<evidence type="ECO:0000313" key="1">
    <source>
        <dbReference type="EMBL" id="KAG7444737.1"/>
    </source>
</evidence>
<dbReference type="RefSeq" id="XP_043038237.1">
    <property type="nucleotide sequence ID" value="XM_043180118.1"/>
</dbReference>
<proteinExistence type="predicted"/>